<dbReference type="FunFam" id="3.20.20.80:FF:000064">
    <property type="entry name" value="Oligo-1,6-glucosidase"/>
    <property type="match status" value="1"/>
</dbReference>
<dbReference type="GO" id="GO:0004556">
    <property type="term" value="F:alpha-amylase activity"/>
    <property type="evidence" value="ECO:0007669"/>
    <property type="project" value="TreeGrafter"/>
</dbReference>
<dbReference type="SUPFAM" id="SSF51011">
    <property type="entry name" value="Glycosyl hydrolase domain"/>
    <property type="match status" value="1"/>
</dbReference>
<keyword evidence="3" id="KW-0326">Glycosidase</keyword>
<dbReference type="CDD" id="cd11333">
    <property type="entry name" value="AmyAc_SI_OligoGlu_DGase"/>
    <property type="match status" value="1"/>
</dbReference>
<evidence type="ECO:0000256" key="3">
    <source>
        <dbReference type="ARBA" id="ARBA00023295"/>
    </source>
</evidence>
<dbReference type="InterPro" id="IPR017853">
    <property type="entry name" value="GH"/>
</dbReference>
<dbReference type="InterPro" id="IPR013780">
    <property type="entry name" value="Glyco_hydro_b"/>
</dbReference>
<evidence type="ECO:0000313" key="6">
    <source>
        <dbReference type="Proteomes" id="UP000823631"/>
    </source>
</evidence>
<dbReference type="Gene3D" id="3.20.20.80">
    <property type="entry name" value="Glycosidases"/>
    <property type="match status" value="1"/>
</dbReference>
<name>A0A9D9DBN7_9GAMM</name>
<dbReference type="PANTHER" id="PTHR10357:SF179">
    <property type="entry name" value="NEUTRAL AND BASIC AMINO ACID TRANSPORT PROTEIN RBAT"/>
    <property type="match status" value="1"/>
</dbReference>
<dbReference type="Pfam" id="PF00128">
    <property type="entry name" value="Alpha-amylase"/>
    <property type="match status" value="1"/>
</dbReference>
<dbReference type="GO" id="GO:0009313">
    <property type="term" value="P:oligosaccharide catabolic process"/>
    <property type="evidence" value="ECO:0007669"/>
    <property type="project" value="TreeGrafter"/>
</dbReference>
<organism evidence="5 6">
    <name type="scientific">Candidatus Avisuccinivibrio stercorigallinarum</name>
    <dbReference type="NCBI Taxonomy" id="2840704"/>
    <lineage>
        <taxon>Bacteria</taxon>
        <taxon>Pseudomonadati</taxon>
        <taxon>Pseudomonadota</taxon>
        <taxon>Gammaproteobacteria</taxon>
        <taxon>Aeromonadales</taxon>
        <taxon>Succinivibrionaceae</taxon>
        <taxon>Succinivibrionaceae incertae sedis</taxon>
        <taxon>Candidatus Avisuccinivibrio</taxon>
    </lineage>
</organism>
<dbReference type="SUPFAM" id="SSF51445">
    <property type="entry name" value="(Trans)glycosidases"/>
    <property type="match status" value="1"/>
</dbReference>
<dbReference type="SMART" id="SM00642">
    <property type="entry name" value="Aamy"/>
    <property type="match status" value="1"/>
</dbReference>
<dbReference type="InterPro" id="IPR006047">
    <property type="entry name" value="GH13_cat_dom"/>
</dbReference>
<protein>
    <submittedName>
        <fullName evidence="5">Alpha-glucosidase</fullName>
    </submittedName>
</protein>
<gene>
    <name evidence="5" type="ORF">IAB19_10130</name>
</gene>
<reference evidence="5" key="2">
    <citation type="journal article" date="2021" name="PeerJ">
        <title>Extensive microbial diversity within the chicken gut microbiome revealed by metagenomics and culture.</title>
        <authorList>
            <person name="Gilroy R."/>
            <person name="Ravi A."/>
            <person name="Getino M."/>
            <person name="Pursley I."/>
            <person name="Horton D.L."/>
            <person name="Alikhan N.F."/>
            <person name="Baker D."/>
            <person name="Gharbi K."/>
            <person name="Hall N."/>
            <person name="Watson M."/>
            <person name="Adriaenssens E.M."/>
            <person name="Foster-Nyarko E."/>
            <person name="Jarju S."/>
            <person name="Secka A."/>
            <person name="Antonio M."/>
            <person name="Oren A."/>
            <person name="Chaudhuri R.R."/>
            <person name="La Ragione R."/>
            <person name="Hildebrand F."/>
            <person name="Pallen M.J."/>
        </authorList>
    </citation>
    <scope>NUCLEOTIDE SEQUENCE</scope>
    <source>
        <strain evidence="5">17213</strain>
    </source>
</reference>
<keyword evidence="2" id="KW-0378">Hydrolase</keyword>
<evidence type="ECO:0000256" key="1">
    <source>
        <dbReference type="ARBA" id="ARBA00008061"/>
    </source>
</evidence>
<comment type="caution">
    <text evidence="5">The sequence shown here is derived from an EMBL/GenBank/DDBJ whole genome shotgun (WGS) entry which is preliminary data.</text>
</comment>
<dbReference type="Proteomes" id="UP000823631">
    <property type="component" value="Unassembled WGS sequence"/>
</dbReference>
<feature type="domain" description="Glycosyl hydrolase family 13 catalytic" evidence="4">
    <location>
        <begin position="13"/>
        <end position="421"/>
    </location>
</feature>
<dbReference type="AlphaFoldDB" id="A0A9D9DBN7"/>
<sequence>MQKQWWHGKVAYQIYPKSFKDSNGDGIGDLRGIIEKLPYLHELGIEILWISPIYKSPFVDQGYDIADYQAIDPLFGSMADFDELLAKAKELNIAVIMDLVVNHCSSEHEWFKKACADPSCEEASYFYFREGKDGKAPNNLRANFGGSVWDKVPGQDNLYYCHFFAKEQPDLNWFNPKLRQRIYDMMNWWFEKGVAGFRVDAIMCIGKDPSFPMYPADALGDGMCACGVMNAEHNDVAEKFLQEMQDNTFRKHQAFSVGEVFGLQKDNTEKFIGDHGCFSTIFDFAAREALSTKPAYFAFEKLSVAQYRAVTFKAQELTNDCGFLAPVIENHDEPRGVSTWLPEMWQNARGAKALGTVNLMLRGIPFVFQGQEIGMTNTRFGSIYEFDDLQSKEEYRRCLDHGLSEETALRVLNDQARDNARTPMLWDDSRFAGFSTEVPWMKVHQDYKTLNVKAQIDDPNSVFSHYKALIALKKNPAYHETLTYGRFEALDDPNEHTLAFLRKGDGQTLLVAANFGLKEVAFKAPEGSRMLIKSGEASLENGEVHVAEGSSVVVELTK</sequence>
<evidence type="ECO:0000313" key="5">
    <source>
        <dbReference type="EMBL" id="MBO8416726.1"/>
    </source>
</evidence>
<dbReference type="EMBL" id="JADINH010000199">
    <property type="protein sequence ID" value="MBO8416726.1"/>
    <property type="molecule type" value="Genomic_DNA"/>
</dbReference>
<accession>A0A9D9DBN7</accession>
<proteinExistence type="inferred from homology"/>
<evidence type="ECO:0000256" key="2">
    <source>
        <dbReference type="ARBA" id="ARBA00022801"/>
    </source>
</evidence>
<dbReference type="PANTHER" id="PTHR10357">
    <property type="entry name" value="ALPHA-AMYLASE FAMILY MEMBER"/>
    <property type="match status" value="1"/>
</dbReference>
<dbReference type="InterPro" id="IPR045857">
    <property type="entry name" value="O16G_dom_2"/>
</dbReference>
<reference evidence="5" key="1">
    <citation type="submission" date="2020-10" db="EMBL/GenBank/DDBJ databases">
        <authorList>
            <person name="Gilroy R."/>
        </authorList>
    </citation>
    <scope>NUCLEOTIDE SEQUENCE</scope>
    <source>
        <strain evidence="5">17213</strain>
    </source>
</reference>
<comment type="similarity">
    <text evidence="1">Belongs to the glycosyl hydrolase 13 family.</text>
</comment>
<dbReference type="Gene3D" id="3.90.400.10">
    <property type="entry name" value="Oligo-1,6-glucosidase, Domain 2"/>
    <property type="match status" value="1"/>
</dbReference>
<evidence type="ECO:0000259" key="4">
    <source>
        <dbReference type="SMART" id="SM00642"/>
    </source>
</evidence>
<dbReference type="Gene3D" id="2.60.40.1180">
    <property type="entry name" value="Golgi alpha-mannosidase II"/>
    <property type="match status" value="1"/>
</dbReference>